<dbReference type="STRING" id="1348853.LK12_00350"/>
<dbReference type="InterPro" id="IPR015943">
    <property type="entry name" value="WD40/YVTN_repeat-like_dom_sf"/>
</dbReference>
<accession>A0A0B1ZUP5</accession>
<keyword evidence="2" id="KW-0378">Hydrolase</keyword>
<dbReference type="Proteomes" id="UP000031057">
    <property type="component" value="Unassembled WGS sequence"/>
</dbReference>
<dbReference type="CDD" id="cd15482">
    <property type="entry name" value="Sialidase_non-viral"/>
    <property type="match status" value="1"/>
</dbReference>
<keyword evidence="1" id="KW-0732">Signal</keyword>
<organism evidence="7 8">
    <name type="scientific">Novosphingobium malaysiense</name>
    <dbReference type="NCBI Taxonomy" id="1348853"/>
    <lineage>
        <taxon>Bacteria</taxon>
        <taxon>Pseudomonadati</taxon>
        <taxon>Pseudomonadota</taxon>
        <taxon>Alphaproteobacteria</taxon>
        <taxon>Sphingomonadales</taxon>
        <taxon>Sphingomonadaceae</taxon>
        <taxon>Novosphingobium</taxon>
    </lineage>
</organism>
<evidence type="ECO:0000313" key="7">
    <source>
        <dbReference type="EMBL" id="KHK92893.1"/>
    </source>
</evidence>
<dbReference type="PANTHER" id="PTHR43739:SF2">
    <property type="entry name" value="OLIGOXYLOGLUCAN-REDUCING END-SPECIFIC XYLOGLUCANASE-RELATED"/>
    <property type="match status" value="1"/>
</dbReference>
<dbReference type="Gene3D" id="2.130.10.10">
    <property type="entry name" value="YVTN repeat-like/Quinoprotein amine dehydrogenase"/>
    <property type="match status" value="2"/>
</dbReference>
<evidence type="ECO:0000256" key="4">
    <source>
        <dbReference type="ARBA" id="ARBA00023295"/>
    </source>
</evidence>
<dbReference type="GO" id="GO:0000272">
    <property type="term" value="P:polysaccharide catabolic process"/>
    <property type="evidence" value="ECO:0007669"/>
    <property type="project" value="UniProtKB-KW"/>
</dbReference>
<keyword evidence="3" id="KW-0119">Carbohydrate metabolism</keyword>
<dbReference type="EMBL" id="JTDI01000001">
    <property type="protein sequence ID" value="KHK92893.1"/>
    <property type="molecule type" value="Genomic_DNA"/>
</dbReference>
<dbReference type="GO" id="GO:0016798">
    <property type="term" value="F:hydrolase activity, acting on glycosyl bonds"/>
    <property type="evidence" value="ECO:0007669"/>
    <property type="project" value="UniProtKB-KW"/>
</dbReference>
<dbReference type="PROSITE" id="PS51257">
    <property type="entry name" value="PROKAR_LIPOPROTEIN"/>
    <property type="match status" value="1"/>
</dbReference>
<name>A0A0B1ZUP5_9SPHN</name>
<dbReference type="InterPro" id="IPR052025">
    <property type="entry name" value="Xyloglucanase_GH74"/>
</dbReference>
<gene>
    <name evidence="7" type="ORF">LK12_00350</name>
</gene>
<keyword evidence="5" id="KW-0624">Polysaccharide degradation</keyword>
<evidence type="ECO:0000256" key="5">
    <source>
        <dbReference type="ARBA" id="ARBA00023326"/>
    </source>
</evidence>
<sequence length="753" mass="80324">MTRAPLVALTILAACAGVPVRAEAPSEGVSAARSSTAQMAYDWRNVRVGGGGFTPGVVFSPVEPGLAWLRSDMGGAYRWDAQAKRWWPLQDSVSEGNYMGIESIAADPVDPGTVYLAAGMNWSAPAAIFRSTDYGATWRVTPVPFRMGGNENGRGLGERLAIDPFDHDRLFFGSRHQGLWQSTDAGATWRKVGSFPLSGLGLPTDRRATHGGLSFVVFDHRAKGRIFVGNADPGAQHLFQSDDGGKTWHPVSGGPPADLLPAKAALGRDGVLTVTLCDGIGPNGITRGAVWRFDPKAGDWQDVTPIKGKDAPVGGYMGVAVAASDPDTVAVSTVDRGDPVDTVWLSHDGGGHWDELYKRSVRDVSATPFLDFDGKANFGHWIAGLAIDPFDANHAAYVTGATVYATNELQEPGTMHWTPWTRGIEQTAIITLTSPTGGAHLVSGFGDISGFRHDDLAVSPPHMHLNPFLANTNTLDYAGRAPLVMVRSGNIHAPVVPDTSLAWSADGGGSWTRLHVPAGKAHADGSPPPEQTGNAAITVSADGSTFLVETDAPRFTRDRGAHWQTIEGLPSRVRVTADKVDARRFYAVDFVKGRIVRSDDGGAHFHAVAGSGLPADLSAARSTNREAPPPLLADPGRAGALWVNLDGALWHSADFGETWTRTGKTIEIERYGLGKPAPGHDDPALYALGTVDGLRAIWRSVDGGNDWVRINDEAHQWGLRIRVISGDPRRFGRVYIGTDGRGIVYGDPVEGRK</sequence>
<comment type="similarity">
    <text evidence="6">Belongs to the glycosyl hydrolase 74 family.</text>
</comment>
<evidence type="ECO:0000256" key="1">
    <source>
        <dbReference type="ARBA" id="ARBA00022729"/>
    </source>
</evidence>
<protein>
    <submittedName>
        <fullName evidence="7">Uncharacterized protein</fullName>
    </submittedName>
</protein>
<keyword evidence="4" id="KW-0326">Glycosidase</keyword>
<dbReference type="GO" id="GO:0010411">
    <property type="term" value="P:xyloglucan metabolic process"/>
    <property type="evidence" value="ECO:0007669"/>
    <property type="project" value="TreeGrafter"/>
</dbReference>
<keyword evidence="8" id="KW-1185">Reference proteome</keyword>
<dbReference type="AlphaFoldDB" id="A0A0B1ZUP5"/>
<proteinExistence type="inferred from homology"/>
<evidence type="ECO:0000256" key="2">
    <source>
        <dbReference type="ARBA" id="ARBA00022801"/>
    </source>
</evidence>
<comment type="caution">
    <text evidence="7">The sequence shown here is derived from an EMBL/GenBank/DDBJ whole genome shotgun (WGS) entry which is preliminary data.</text>
</comment>
<reference evidence="7 8" key="1">
    <citation type="submission" date="2014-10" db="EMBL/GenBank/DDBJ databases">
        <title>Genome sequence of Novosphingobium malaysiense MUSC 273(T).</title>
        <authorList>
            <person name="Lee L.-H."/>
        </authorList>
    </citation>
    <scope>NUCLEOTIDE SEQUENCE [LARGE SCALE GENOMIC DNA]</scope>
    <source>
        <strain evidence="7 8">MUSC 273</strain>
    </source>
</reference>
<evidence type="ECO:0000256" key="6">
    <source>
        <dbReference type="ARBA" id="ARBA00037986"/>
    </source>
</evidence>
<dbReference type="SUPFAM" id="SSF110296">
    <property type="entry name" value="Oligoxyloglucan reducing end-specific cellobiohydrolase"/>
    <property type="match status" value="2"/>
</dbReference>
<evidence type="ECO:0000256" key="3">
    <source>
        <dbReference type="ARBA" id="ARBA00023277"/>
    </source>
</evidence>
<dbReference type="PANTHER" id="PTHR43739">
    <property type="entry name" value="XYLOGLUCANASE (EUROFUNG)"/>
    <property type="match status" value="1"/>
</dbReference>
<evidence type="ECO:0000313" key="8">
    <source>
        <dbReference type="Proteomes" id="UP000031057"/>
    </source>
</evidence>